<dbReference type="PROSITE" id="PS51257">
    <property type="entry name" value="PROKAR_LIPOPROTEIN"/>
    <property type="match status" value="1"/>
</dbReference>
<dbReference type="EMBL" id="BSDZ01000024">
    <property type="protein sequence ID" value="GLI65692.1"/>
    <property type="molecule type" value="Genomic_DNA"/>
</dbReference>
<feature type="compositionally biased region" description="Gly residues" evidence="1">
    <location>
        <begin position="232"/>
        <end position="244"/>
    </location>
</feature>
<feature type="transmembrane region" description="Helical" evidence="2">
    <location>
        <begin position="93"/>
        <end position="116"/>
    </location>
</feature>
<proteinExistence type="predicted"/>
<feature type="compositionally biased region" description="Basic and acidic residues" evidence="1">
    <location>
        <begin position="216"/>
        <end position="228"/>
    </location>
</feature>
<feature type="chain" id="PRO_5045709872" description="Transmembrane protein" evidence="3">
    <location>
        <begin position="25"/>
        <end position="280"/>
    </location>
</feature>
<evidence type="ECO:0000313" key="4">
    <source>
        <dbReference type="EMBL" id="GLI65692.1"/>
    </source>
</evidence>
<protein>
    <recommendedName>
        <fullName evidence="6">Transmembrane protein</fullName>
    </recommendedName>
</protein>
<gene>
    <name evidence="4" type="ORF">VaNZ11_009299</name>
</gene>
<feature type="compositionally biased region" description="Low complexity" evidence="1">
    <location>
        <begin position="157"/>
        <end position="170"/>
    </location>
</feature>
<evidence type="ECO:0000256" key="3">
    <source>
        <dbReference type="SAM" id="SignalP"/>
    </source>
</evidence>
<dbReference type="Proteomes" id="UP001165090">
    <property type="component" value="Unassembled WGS sequence"/>
</dbReference>
<evidence type="ECO:0008006" key="6">
    <source>
        <dbReference type="Google" id="ProtNLM"/>
    </source>
</evidence>
<keyword evidence="2" id="KW-1133">Transmembrane helix</keyword>
<evidence type="ECO:0000313" key="5">
    <source>
        <dbReference type="Proteomes" id="UP001165090"/>
    </source>
</evidence>
<reference evidence="4 5" key="1">
    <citation type="journal article" date="2023" name="IScience">
        <title>Expanded male sex-determining region conserved during the evolution of homothallism in the green alga Volvox.</title>
        <authorList>
            <person name="Yamamoto K."/>
            <person name="Matsuzaki R."/>
            <person name="Mahakham W."/>
            <person name="Heman W."/>
            <person name="Sekimoto H."/>
            <person name="Kawachi M."/>
            <person name="Minakuchi Y."/>
            <person name="Toyoda A."/>
            <person name="Nozaki H."/>
        </authorList>
    </citation>
    <scope>NUCLEOTIDE SEQUENCE [LARGE SCALE GENOMIC DNA]</scope>
    <source>
        <strain evidence="4 5">NIES-4468</strain>
    </source>
</reference>
<feature type="compositionally biased region" description="Low complexity" evidence="1">
    <location>
        <begin position="189"/>
        <end position="203"/>
    </location>
</feature>
<evidence type="ECO:0000256" key="1">
    <source>
        <dbReference type="SAM" id="MobiDB-lite"/>
    </source>
</evidence>
<keyword evidence="2" id="KW-0812">Transmembrane</keyword>
<evidence type="ECO:0000256" key="2">
    <source>
        <dbReference type="SAM" id="Phobius"/>
    </source>
</evidence>
<comment type="caution">
    <text evidence="4">The sequence shown here is derived from an EMBL/GenBank/DDBJ whole genome shotgun (WGS) entry which is preliminary data.</text>
</comment>
<keyword evidence="3" id="KW-0732">Signal</keyword>
<name>A0ABQ5S8N2_9CHLO</name>
<sequence length="280" mass="29586">MDKSTIGLLSIFVVASCTVKFASASPGFPGGRRFLQEAASLRQFLESLIGLSPDNYTRFDSNAQAWIVTGNRSLKAVPPPPVVLYGRGPVSPATAAVGLMLGGCAAGLFLMALSIWMKNYVTWDFNLKDLIMVALGRHRQMAVVPRDSLPRDEAGEAATATVTTTAVQDADQGDVVLGAAGSPGTPARRQQQQQQEEQPGQQEQPERGLDVAARSSEGRRHGLEEGQEWRGWAGGSGASGGRYGEAGASRELLRTAGRDGGGARLRQGSIVPLGAWEEGP</sequence>
<keyword evidence="5" id="KW-1185">Reference proteome</keyword>
<organism evidence="4 5">
    <name type="scientific">Volvox africanus</name>
    <dbReference type="NCBI Taxonomy" id="51714"/>
    <lineage>
        <taxon>Eukaryota</taxon>
        <taxon>Viridiplantae</taxon>
        <taxon>Chlorophyta</taxon>
        <taxon>core chlorophytes</taxon>
        <taxon>Chlorophyceae</taxon>
        <taxon>CS clade</taxon>
        <taxon>Chlamydomonadales</taxon>
        <taxon>Volvocaceae</taxon>
        <taxon>Volvox</taxon>
    </lineage>
</organism>
<keyword evidence="2" id="KW-0472">Membrane</keyword>
<accession>A0ABQ5S8N2</accession>
<feature type="signal peptide" evidence="3">
    <location>
        <begin position="1"/>
        <end position="24"/>
    </location>
</feature>
<feature type="region of interest" description="Disordered" evidence="1">
    <location>
        <begin position="146"/>
        <end position="244"/>
    </location>
</feature>